<dbReference type="AlphaFoldDB" id="A0A644WZX7"/>
<keyword evidence="1" id="KW-1133">Transmembrane helix</keyword>
<proteinExistence type="predicted"/>
<keyword evidence="1" id="KW-0812">Transmembrane</keyword>
<organism evidence="2">
    <name type="scientific">bioreactor metagenome</name>
    <dbReference type="NCBI Taxonomy" id="1076179"/>
    <lineage>
        <taxon>unclassified sequences</taxon>
        <taxon>metagenomes</taxon>
        <taxon>ecological metagenomes</taxon>
    </lineage>
</organism>
<sequence>MNYKDFYNLLNVFIENRNYIAESWGFLTVKGQKNNVCLNDFYKIQNFLSEINKQSSVTIKIDNDEISGEDLNDFISNNTPFNSWEISINKTLILKKDSNSNIISNFFVQLDKLIEWVSELDPFSVDNPFHKYSPLVIFVHGLNQPIVGQSFQIIPFDQTIQINPIQFKVPQASEVNKIVHTVSAKEIVINPSQFVFTSVAETQLENSLYKLAILTLAASIVNDFYSIEKVTVDGIRRIEMKLFEKTDTISKKDYQDLLKLVTWIYEEKISTRQKLFNDRITLEVEANQSFICALSKHLENSLLQAEQRYNFVILERKDKYISELKDFLKDIRTQSDLYSQKIRSLLNNLLRDVLAAIILVGFTLFTKFSDNIQLDKELLLKYVFNVLAIYYVISIVLQAIVDIADLYISQKEILYWKNTTKELLPEKEFKSHIDKSLKGRKISVLIIYPLIAITYLSIAFACYKFPSYFNKISNEKIKIENVKIPQHTTAKDSCSQSR</sequence>
<name>A0A644WZX7_9ZZZZ</name>
<evidence type="ECO:0000256" key="1">
    <source>
        <dbReference type="SAM" id="Phobius"/>
    </source>
</evidence>
<keyword evidence="1" id="KW-0472">Membrane</keyword>
<feature type="transmembrane region" description="Helical" evidence="1">
    <location>
        <begin position="388"/>
        <end position="408"/>
    </location>
</feature>
<gene>
    <name evidence="2" type="ORF">SDC9_55716</name>
</gene>
<feature type="transmembrane region" description="Helical" evidence="1">
    <location>
        <begin position="349"/>
        <end position="368"/>
    </location>
</feature>
<protein>
    <submittedName>
        <fullName evidence="2">Uncharacterized protein</fullName>
    </submittedName>
</protein>
<evidence type="ECO:0000313" key="2">
    <source>
        <dbReference type="EMBL" id="MPM09399.1"/>
    </source>
</evidence>
<comment type="caution">
    <text evidence="2">The sequence shown here is derived from an EMBL/GenBank/DDBJ whole genome shotgun (WGS) entry which is preliminary data.</text>
</comment>
<feature type="transmembrane region" description="Helical" evidence="1">
    <location>
        <begin position="445"/>
        <end position="466"/>
    </location>
</feature>
<accession>A0A644WZX7</accession>
<reference evidence="2" key="1">
    <citation type="submission" date="2019-08" db="EMBL/GenBank/DDBJ databases">
        <authorList>
            <person name="Kucharzyk K."/>
            <person name="Murdoch R.W."/>
            <person name="Higgins S."/>
            <person name="Loffler F."/>
        </authorList>
    </citation>
    <scope>NUCLEOTIDE SEQUENCE</scope>
</reference>
<dbReference type="EMBL" id="VSSQ01001564">
    <property type="protein sequence ID" value="MPM09399.1"/>
    <property type="molecule type" value="Genomic_DNA"/>
</dbReference>